<reference evidence="2" key="1">
    <citation type="journal article" date="2014" name="Front. Microbiol.">
        <title>High frequency of phylogenetically diverse reductive dehalogenase-homologous genes in deep subseafloor sedimentary metagenomes.</title>
        <authorList>
            <person name="Kawai M."/>
            <person name="Futagami T."/>
            <person name="Toyoda A."/>
            <person name="Takaki Y."/>
            <person name="Nishi S."/>
            <person name="Hori S."/>
            <person name="Arai W."/>
            <person name="Tsubouchi T."/>
            <person name="Morono Y."/>
            <person name="Uchiyama I."/>
            <person name="Ito T."/>
            <person name="Fujiyama A."/>
            <person name="Inagaki F."/>
            <person name="Takami H."/>
        </authorList>
    </citation>
    <scope>NUCLEOTIDE SEQUENCE</scope>
    <source>
        <strain evidence="2">Expedition CK06-06</strain>
    </source>
</reference>
<dbReference type="Pfam" id="PF03948">
    <property type="entry name" value="Ribosomal_L9_C"/>
    <property type="match status" value="1"/>
</dbReference>
<dbReference type="EMBL" id="BARU01021126">
    <property type="protein sequence ID" value="GAH57020.1"/>
    <property type="molecule type" value="Genomic_DNA"/>
</dbReference>
<accession>X1HJ09</accession>
<gene>
    <name evidence="2" type="ORF">S03H2_34602</name>
</gene>
<dbReference type="SUPFAM" id="SSF55653">
    <property type="entry name" value="Ribosomal protein L9 C-domain"/>
    <property type="match status" value="1"/>
</dbReference>
<name>X1HJ09_9ZZZZ</name>
<evidence type="ECO:0000259" key="1">
    <source>
        <dbReference type="Pfam" id="PF03948"/>
    </source>
</evidence>
<sequence length="61" mass="6789">FGSVNNASIAAELEKKDYKIERKRIEVPGHNIRAVGNYTVKIKLYGNEEAAVRVTVEAAEQ</sequence>
<dbReference type="Gene3D" id="3.10.430.100">
    <property type="entry name" value="Ribosomal protein L9, C-terminal domain"/>
    <property type="match status" value="1"/>
</dbReference>
<feature type="non-terminal residue" evidence="2">
    <location>
        <position position="1"/>
    </location>
</feature>
<feature type="domain" description="Large ribosomal subunit protein bL9 C-terminal" evidence="1">
    <location>
        <begin position="1"/>
        <end position="58"/>
    </location>
</feature>
<dbReference type="InterPro" id="IPR036791">
    <property type="entry name" value="Ribosomal_bL9_C_sf"/>
</dbReference>
<protein>
    <recommendedName>
        <fullName evidence="1">Large ribosomal subunit protein bL9 C-terminal domain-containing protein</fullName>
    </recommendedName>
</protein>
<evidence type="ECO:0000313" key="2">
    <source>
        <dbReference type="EMBL" id="GAH57020.1"/>
    </source>
</evidence>
<dbReference type="InterPro" id="IPR020069">
    <property type="entry name" value="Ribosomal_bL9_C"/>
</dbReference>
<proteinExistence type="predicted"/>
<comment type="caution">
    <text evidence="2">The sequence shown here is derived from an EMBL/GenBank/DDBJ whole genome shotgun (WGS) entry which is preliminary data.</text>
</comment>
<dbReference type="AlphaFoldDB" id="X1HJ09"/>
<organism evidence="2">
    <name type="scientific">marine sediment metagenome</name>
    <dbReference type="NCBI Taxonomy" id="412755"/>
    <lineage>
        <taxon>unclassified sequences</taxon>
        <taxon>metagenomes</taxon>
        <taxon>ecological metagenomes</taxon>
    </lineage>
</organism>